<dbReference type="Proteomes" id="UP000320333">
    <property type="component" value="Unassembled WGS sequence"/>
</dbReference>
<dbReference type="GO" id="GO:0016279">
    <property type="term" value="F:protein-lysine N-methyltransferase activity"/>
    <property type="evidence" value="ECO:0007669"/>
    <property type="project" value="TreeGrafter"/>
</dbReference>
<evidence type="ECO:0000256" key="3">
    <source>
        <dbReference type="ARBA" id="ARBA00022691"/>
    </source>
</evidence>
<keyword evidence="2" id="KW-0808">Transferase</keyword>
<evidence type="ECO:0008006" key="7">
    <source>
        <dbReference type="Google" id="ProtNLM"/>
    </source>
</evidence>
<evidence type="ECO:0000256" key="2">
    <source>
        <dbReference type="ARBA" id="ARBA00022679"/>
    </source>
</evidence>
<dbReference type="InterPro" id="IPR036361">
    <property type="entry name" value="SAP_dom_sf"/>
</dbReference>
<dbReference type="InterPro" id="IPR046341">
    <property type="entry name" value="SET_dom_sf"/>
</dbReference>
<dbReference type="AlphaFoldDB" id="A0A507FGL2"/>
<dbReference type="OrthoDB" id="441812at2759"/>
<dbReference type="Gene3D" id="3.90.1420.10">
    <property type="entry name" value="Rubisco LSMT, substrate-binding domain"/>
    <property type="match status" value="1"/>
</dbReference>
<keyword evidence="3" id="KW-0949">S-adenosyl-L-methionine</keyword>
<protein>
    <recommendedName>
        <fullName evidence="7">SET domain-containing protein</fullName>
    </recommendedName>
</protein>
<dbReference type="SUPFAM" id="SSF68906">
    <property type="entry name" value="SAP domain"/>
    <property type="match status" value="1"/>
</dbReference>
<feature type="compositionally biased region" description="Acidic residues" evidence="4">
    <location>
        <begin position="468"/>
        <end position="477"/>
    </location>
</feature>
<dbReference type="EMBL" id="QEAP01000126">
    <property type="protein sequence ID" value="TPX74426.1"/>
    <property type="molecule type" value="Genomic_DNA"/>
</dbReference>
<dbReference type="InterPro" id="IPR050600">
    <property type="entry name" value="SETD3_SETD6_MTase"/>
</dbReference>
<reference evidence="5 6" key="1">
    <citation type="journal article" date="2019" name="Sci. Rep.">
        <title>Comparative genomics of chytrid fungi reveal insights into the obligate biotrophic and pathogenic lifestyle of Synchytrium endobioticum.</title>
        <authorList>
            <person name="van de Vossenberg B.T.L.H."/>
            <person name="Warris S."/>
            <person name="Nguyen H.D.T."/>
            <person name="van Gent-Pelzer M.P.E."/>
            <person name="Joly D.L."/>
            <person name="van de Geest H.C."/>
            <person name="Bonants P.J.M."/>
            <person name="Smith D.S."/>
            <person name="Levesque C.A."/>
            <person name="van der Lee T.A.J."/>
        </authorList>
    </citation>
    <scope>NUCLEOTIDE SEQUENCE [LARGE SCALE GENOMIC DNA]</scope>
    <source>
        <strain evidence="5 6">CBS 675.73</strain>
    </source>
</reference>
<dbReference type="InterPro" id="IPR036464">
    <property type="entry name" value="Rubisco_LSMT_subst-bd_sf"/>
</dbReference>
<evidence type="ECO:0000256" key="1">
    <source>
        <dbReference type="ARBA" id="ARBA00022603"/>
    </source>
</evidence>
<sequence>MGKASKTSAAAKRPVATPSNTDEVKQQLLDWFEANKITFNSSCMRIEHNDGDFSVFSQGKPLKPDTVIATIPKIACLSARNSAIADLIEQEGLTGTLALTIAVLFERAHASKSPWSSYLASLPPHAPTPLFWESEQDLALLTPTDVPVTEYKESLISDFETIVQPFIERNASLFSKEAGEKVDWRQEFFAATSLVTSRAFLVDAFHGDALVPLADLFNHLSGGEHVHMEGDGDVCVFCGAVEDGCDCMWSDDEEEDGHEEDEEMDEEVAPTLEEVKSFSVKQLKTMLLERGGDASGCVDKQDLVDKVMESFSKKAGGADDDDGWEDDEKEESSWLLDLEEPIPDLIDEKAGKGKSKSSAASKKQAKKPAQKQDDDDDEPEQEDSLDITVYRPVKPNSQIFNIYGDHTNAKLLNLYGFSEISNPNNTVLVSPTKLIEILGSGVSSSVMTERLAFWNQFGRKIITSAVSGEDDDEDDEHDDHVHGEGCNHDHDDHDSHSVTTTDGNEMDTHSFFFDNDGEASPHLLAFLHIMLMEPKALLAFTKDEASFRKYAEHVVKNGLDTWQASAASTNGSGKKGKSAPKKPVNATEGPVVLQMQTILHGMASNRLAAYDGCDAAAEEAEMKDIIANKVFSPRRWALFVRTEERRILNSALKRYKNNQ</sequence>
<accession>A0A507FGL2</accession>
<evidence type="ECO:0000256" key="4">
    <source>
        <dbReference type="SAM" id="MobiDB-lite"/>
    </source>
</evidence>
<gene>
    <name evidence="5" type="ORF">CcCBS67573_g04305</name>
</gene>
<feature type="compositionally biased region" description="Acidic residues" evidence="4">
    <location>
        <begin position="318"/>
        <end position="330"/>
    </location>
</feature>
<dbReference type="STRING" id="246404.A0A507FGL2"/>
<feature type="region of interest" description="Disordered" evidence="4">
    <location>
        <begin position="313"/>
        <end position="387"/>
    </location>
</feature>
<feature type="region of interest" description="Disordered" evidence="4">
    <location>
        <begin position="1"/>
        <end position="21"/>
    </location>
</feature>
<dbReference type="GO" id="GO:0032259">
    <property type="term" value="P:methylation"/>
    <property type="evidence" value="ECO:0007669"/>
    <property type="project" value="UniProtKB-KW"/>
</dbReference>
<feature type="compositionally biased region" description="Basic and acidic residues" evidence="4">
    <location>
        <begin position="478"/>
        <end position="496"/>
    </location>
</feature>
<dbReference type="PANTHER" id="PTHR13271:SF34">
    <property type="entry name" value="N-LYSINE METHYLTRANSFERASE SETD6"/>
    <property type="match status" value="1"/>
</dbReference>
<dbReference type="CDD" id="cd10527">
    <property type="entry name" value="SET_LSMT"/>
    <property type="match status" value="1"/>
</dbReference>
<organism evidence="5 6">
    <name type="scientific">Chytriomyces confervae</name>
    <dbReference type="NCBI Taxonomy" id="246404"/>
    <lineage>
        <taxon>Eukaryota</taxon>
        <taxon>Fungi</taxon>
        <taxon>Fungi incertae sedis</taxon>
        <taxon>Chytridiomycota</taxon>
        <taxon>Chytridiomycota incertae sedis</taxon>
        <taxon>Chytridiomycetes</taxon>
        <taxon>Chytridiales</taxon>
        <taxon>Chytriomycetaceae</taxon>
        <taxon>Chytriomyces</taxon>
    </lineage>
</organism>
<feature type="region of interest" description="Disordered" evidence="4">
    <location>
        <begin position="566"/>
        <end position="587"/>
    </location>
</feature>
<dbReference type="SUPFAM" id="SSF82199">
    <property type="entry name" value="SET domain"/>
    <property type="match status" value="2"/>
</dbReference>
<keyword evidence="1" id="KW-0489">Methyltransferase</keyword>
<evidence type="ECO:0000313" key="5">
    <source>
        <dbReference type="EMBL" id="TPX74426.1"/>
    </source>
</evidence>
<feature type="compositionally biased region" description="Acidic residues" evidence="4">
    <location>
        <begin position="373"/>
        <end position="385"/>
    </location>
</feature>
<proteinExistence type="predicted"/>
<name>A0A507FGL2_9FUNG</name>
<feature type="region of interest" description="Disordered" evidence="4">
    <location>
        <begin position="467"/>
        <end position="501"/>
    </location>
</feature>
<keyword evidence="6" id="KW-1185">Reference proteome</keyword>
<dbReference type="Gene3D" id="1.10.720.30">
    <property type="entry name" value="SAP domain"/>
    <property type="match status" value="1"/>
</dbReference>
<dbReference type="GO" id="GO:0005634">
    <property type="term" value="C:nucleus"/>
    <property type="evidence" value="ECO:0007669"/>
    <property type="project" value="TreeGrafter"/>
</dbReference>
<comment type="caution">
    <text evidence="5">The sequence shown here is derived from an EMBL/GenBank/DDBJ whole genome shotgun (WGS) entry which is preliminary data.</text>
</comment>
<dbReference type="PANTHER" id="PTHR13271">
    <property type="entry name" value="UNCHARACTERIZED PUTATIVE METHYLTRANSFERASE"/>
    <property type="match status" value="1"/>
</dbReference>
<dbReference type="Gene3D" id="3.90.1410.10">
    <property type="entry name" value="set domain protein methyltransferase, domain 1"/>
    <property type="match status" value="2"/>
</dbReference>
<evidence type="ECO:0000313" key="6">
    <source>
        <dbReference type="Proteomes" id="UP000320333"/>
    </source>
</evidence>